<feature type="signal peptide" evidence="1">
    <location>
        <begin position="1"/>
        <end position="31"/>
    </location>
</feature>
<evidence type="ECO:0000313" key="6">
    <source>
        <dbReference type="Proteomes" id="UP001499852"/>
    </source>
</evidence>
<gene>
    <name evidence="5" type="ORF">GCM10023213_45360</name>
</gene>
<dbReference type="Pfam" id="PF05048">
    <property type="entry name" value="NosD"/>
    <property type="match status" value="1"/>
</dbReference>
<dbReference type="Proteomes" id="UP001499852">
    <property type="component" value="Unassembled WGS sequence"/>
</dbReference>
<sequence>MSYVNFGNEPRLSQMLRCLFLLLATTSFAVAQTNVLTLGVKGDGQADDTAAIQKAVLEKGSLVFPKGTYKLSQTIEVDLSKTGLIGLSSDGTARFIMTGAGPAFRVTGHHEGTAAPSSLKPEVWAQERTPMISGFEIFGGHPEADGVEVGGTMQVTFHRLVVSKCRHGIRLTPRNRNVLISDCHLYDNSGIGVFLDNLNLHQINIVGSHISYNRGGGVVSRGGNVRNLHIGTCDIEGNHHADSPASANVELDSTGGSIGEVAIVGCTLQHTSKAPGSANIRILGAGTDPSLERKMGRAHTREGNVTISANVFSDVRVNIEVKESRGVVISGNTFWEGFEHDIIAENCEHLIVSSNNFDRNPRYLVNGFQNSENNGLVFKNCADSSITGNIIAGVMRKRAAVEIQGGRRLMITNNSILDCDSIGLLLEGVEGSLVSDNIIRDDRAADVKSKEPSLVVTDGNDNQIGSNLLGNGKKVQ</sequence>
<evidence type="ECO:0000313" key="5">
    <source>
        <dbReference type="EMBL" id="GAA5148713.1"/>
    </source>
</evidence>
<name>A0ABP9PLQ5_9BACT</name>
<dbReference type="InterPro" id="IPR011050">
    <property type="entry name" value="Pectin_lyase_fold/virulence"/>
</dbReference>
<keyword evidence="1" id="KW-0732">Signal</keyword>
<feature type="domain" description="Right handed beta helix" evidence="4">
    <location>
        <begin position="143"/>
        <end position="239"/>
    </location>
</feature>
<evidence type="ECO:0000259" key="3">
    <source>
        <dbReference type="Pfam" id="PF12708"/>
    </source>
</evidence>
<protein>
    <submittedName>
        <fullName evidence="5">Right-handed parallel beta-helix repeat-containing protein</fullName>
    </submittedName>
</protein>
<dbReference type="Gene3D" id="2.160.20.10">
    <property type="entry name" value="Single-stranded right-handed beta-helix, Pectin lyase-like"/>
    <property type="match status" value="2"/>
</dbReference>
<dbReference type="SMART" id="SM00710">
    <property type="entry name" value="PbH1"/>
    <property type="match status" value="9"/>
</dbReference>
<dbReference type="InterPro" id="IPR024535">
    <property type="entry name" value="RHGA/B-epi-like_pectate_lyase"/>
</dbReference>
<organism evidence="5 6">
    <name type="scientific">Prosthecobacter algae</name>
    <dbReference type="NCBI Taxonomy" id="1144682"/>
    <lineage>
        <taxon>Bacteria</taxon>
        <taxon>Pseudomonadati</taxon>
        <taxon>Verrucomicrobiota</taxon>
        <taxon>Verrucomicrobiia</taxon>
        <taxon>Verrucomicrobiales</taxon>
        <taxon>Verrucomicrobiaceae</taxon>
        <taxon>Prosthecobacter</taxon>
    </lineage>
</organism>
<dbReference type="Pfam" id="PF13229">
    <property type="entry name" value="Beta_helix"/>
    <property type="match status" value="1"/>
</dbReference>
<evidence type="ECO:0000259" key="4">
    <source>
        <dbReference type="Pfam" id="PF13229"/>
    </source>
</evidence>
<accession>A0ABP9PLQ5</accession>
<dbReference type="EMBL" id="BAABIA010000012">
    <property type="protein sequence ID" value="GAA5148713.1"/>
    <property type="molecule type" value="Genomic_DNA"/>
</dbReference>
<dbReference type="InterPro" id="IPR007742">
    <property type="entry name" value="NosD_dom"/>
</dbReference>
<feature type="chain" id="PRO_5045865997" evidence="1">
    <location>
        <begin position="32"/>
        <end position="476"/>
    </location>
</feature>
<comment type="caution">
    <text evidence="5">The sequence shown here is derived from an EMBL/GenBank/DDBJ whole genome shotgun (WGS) entry which is preliminary data.</text>
</comment>
<feature type="domain" description="Rhamnogalacturonase A/B/Epimerase-like pectate lyase" evidence="3">
    <location>
        <begin position="33"/>
        <end position="88"/>
    </location>
</feature>
<evidence type="ECO:0000256" key="1">
    <source>
        <dbReference type="SAM" id="SignalP"/>
    </source>
</evidence>
<evidence type="ECO:0000259" key="2">
    <source>
        <dbReference type="Pfam" id="PF05048"/>
    </source>
</evidence>
<dbReference type="InterPro" id="IPR039448">
    <property type="entry name" value="Beta_helix"/>
</dbReference>
<dbReference type="SUPFAM" id="SSF51126">
    <property type="entry name" value="Pectin lyase-like"/>
    <property type="match status" value="2"/>
</dbReference>
<feature type="domain" description="Periplasmic copper-binding protein NosD beta helix" evidence="2">
    <location>
        <begin position="300"/>
        <end position="449"/>
    </location>
</feature>
<keyword evidence="6" id="KW-1185">Reference proteome</keyword>
<dbReference type="InterPro" id="IPR006626">
    <property type="entry name" value="PbH1"/>
</dbReference>
<dbReference type="Pfam" id="PF12708">
    <property type="entry name" value="Pect-lyase_RHGA_epim"/>
    <property type="match status" value="1"/>
</dbReference>
<reference evidence="6" key="1">
    <citation type="journal article" date="2019" name="Int. J. Syst. Evol. Microbiol.">
        <title>The Global Catalogue of Microorganisms (GCM) 10K type strain sequencing project: providing services to taxonomists for standard genome sequencing and annotation.</title>
        <authorList>
            <consortium name="The Broad Institute Genomics Platform"/>
            <consortium name="The Broad Institute Genome Sequencing Center for Infectious Disease"/>
            <person name="Wu L."/>
            <person name="Ma J."/>
        </authorList>
    </citation>
    <scope>NUCLEOTIDE SEQUENCE [LARGE SCALE GENOMIC DNA]</scope>
    <source>
        <strain evidence="6">JCM 18053</strain>
    </source>
</reference>
<dbReference type="InterPro" id="IPR012334">
    <property type="entry name" value="Pectin_lyas_fold"/>
</dbReference>
<proteinExistence type="predicted"/>